<evidence type="ECO:0000256" key="1">
    <source>
        <dbReference type="SAM" id="MobiDB-lite"/>
    </source>
</evidence>
<reference evidence="2 3" key="1">
    <citation type="submission" date="2019-02" db="EMBL/GenBank/DDBJ databases">
        <title>Deep-cultivation of Planctomycetes and their phenomic and genomic characterization uncovers novel biology.</title>
        <authorList>
            <person name="Wiegand S."/>
            <person name="Jogler M."/>
            <person name="Boedeker C."/>
            <person name="Pinto D."/>
            <person name="Vollmers J."/>
            <person name="Rivas-Marin E."/>
            <person name="Kohn T."/>
            <person name="Peeters S.H."/>
            <person name="Heuer A."/>
            <person name="Rast P."/>
            <person name="Oberbeckmann S."/>
            <person name="Bunk B."/>
            <person name="Jeske O."/>
            <person name="Meyerdierks A."/>
            <person name="Storesund J.E."/>
            <person name="Kallscheuer N."/>
            <person name="Luecker S."/>
            <person name="Lage O.M."/>
            <person name="Pohl T."/>
            <person name="Merkel B.J."/>
            <person name="Hornburger P."/>
            <person name="Mueller R.-W."/>
            <person name="Bruemmer F."/>
            <person name="Labrenz M."/>
            <person name="Spormann A.M."/>
            <person name="Op den Camp H."/>
            <person name="Overmann J."/>
            <person name="Amann R."/>
            <person name="Jetten M.S.M."/>
            <person name="Mascher T."/>
            <person name="Medema M.H."/>
            <person name="Devos D.P."/>
            <person name="Kaster A.-K."/>
            <person name="Ovreas L."/>
            <person name="Rohde M."/>
            <person name="Galperin M.Y."/>
            <person name="Jogler C."/>
        </authorList>
    </citation>
    <scope>NUCLEOTIDE SEQUENCE [LARGE SCALE GENOMIC DNA]</scope>
    <source>
        <strain evidence="2 3">K23_9</strain>
    </source>
</reference>
<gene>
    <name evidence="2" type="ORF">K239x_17370</name>
</gene>
<keyword evidence="3" id="KW-1185">Reference proteome</keyword>
<proteinExistence type="predicted"/>
<organism evidence="2 3">
    <name type="scientific">Stieleria marina</name>
    <dbReference type="NCBI Taxonomy" id="1930275"/>
    <lineage>
        <taxon>Bacteria</taxon>
        <taxon>Pseudomonadati</taxon>
        <taxon>Planctomycetota</taxon>
        <taxon>Planctomycetia</taxon>
        <taxon>Pirellulales</taxon>
        <taxon>Pirellulaceae</taxon>
        <taxon>Stieleria</taxon>
    </lineage>
</organism>
<feature type="compositionally biased region" description="Polar residues" evidence="1">
    <location>
        <begin position="90"/>
        <end position="101"/>
    </location>
</feature>
<evidence type="ECO:0000313" key="2">
    <source>
        <dbReference type="EMBL" id="QDT09786.1"/>
    </source>
</evidence>
<evidence type="ECO:0000313" key="3">
    <source>
        <dbReference type="Proteomes" id="UP000319817"/>
    </source>
</evidence>
<dbReference type="AlphaFoldDB" id="A0A517NRS7"/>
<dbReference type="EMBL" id="CP036526">
    <property type="protein sequence ID" value="QDT09786.1"/>
    <property type="molecule type" value="Genomic_DNA"/>
</dbReference>
<feature type="region of interest" description="Disordered" evidence="1">
    <location>
        <begin position="73"/>
        <end position="101"/>
    </location>
</feature>
<accession>A0A517NRS7</accession>
<sequence length="101" mass="11220">MKFPLDYSSQLGRVNVTSWPVGWGRRCLAASSALPRWLLGEQSPLRVDFGGPEVQKLQQACIQGERKILRLIRRRTPPPPLPCPGHIRDSTNAMGESASRA</sequence>
<name>A0A517NRS7_9BACT</name>
<protein>
    <submittedName>
        <fullName evidence="2">Uncharacterized protein</fullName>
    </submittedName>
</protein>
<dbReference type="Proteomes" id="UP000319817">
    <property type="component" value="Chromosome"/>
</dbReference>